<reference evidence="2 3" key="1">
    <citation type="submission" date="2020-01" db="EMBL/GenBank/DDBJ databases">
        <authorList>
            <person name="Gupta K D."/>
        </authorList>
    </citation>
    <scope>NUCLEOTIDE SEQUENCE [LARGE SCALE GENOMIC DNA]</scope>
</reference>
<dbReference type="AlphaFoldDB" id="A0A8S0XNU9"/>
<evidence type="ECO:0000313" key="3">
    <source>
        <dbReference type="Proteomes" id="UP000467700"/>
    </source>
</evidence>
<feature type="compositionally biased region" description="Polar residues" evidence="1">
    <location>
        <begin position="199"/>
        <end position="212"/>
    </location>
</feature>
<feature type="compositionally biased region" description="Low complexity" evidence="1">
    <location>
        <begin position="177"/>
        <end position="189"/>
    </location>
</feature>
<comment type="caution">
    <text evidence="2">The sequence shown here is derived from an EMBL/GenBank/DDBJ whole genome shotgun (WGS) entry which is preliminary data.</text>
</comment>
<evidence type="ECO:0000256" key="1">
    <source>
        <dbReference type="SAM" id="MobiDB-lite"/>
    </source>
</evidence>
<gene>
    <name evidence="2" type="ORF">AAE3_LOCUS3660</name>
</gene>
<keyword evidence="3" id="KW-1185">Reference proteome</keyword>
<evidence type="ECO:0000313" key="2">
    <source>
        <dbReference type="EMBL" id="CAA7261417.1"/>
    </source>
</evidence>
<protein>
    <recommendedName>
        <fullName evidence="4">C2H2-type domain-containing protein</fullName>
    </recommendedName>
</protein>
<dbReference type="EMBL" id="CACVBS010000033">
    <property type="protein sequence ID" value="CAA7261417.1"/>
    <property type="molecule type" value="Genomic_DNA"/>
</dbReference>
<dbReference type="Proteomes" id="UP000467700">
    <property type="component" value="Unassembled WGS sequence"/>
</dbReference>
<accession>A0A8S0XNU9</accession>
<feature type="region of interest" description="Disordered" evidence="1">
    <location>
        <begin position="121"/>
        <end position="212"/>
    </location>
</feature>
<organism evidence="2 3">
    <name type="scientific">Cyclocybe aegerita</name>
    <name type="common">Black poplar mushroom</name>
    <name type="synonym">Agrocybe aegerita</name>
    <dbReference type="NCBI Taxonomy" id="1973307"/>
    <lineage>
        <taxon>Eukaryota</taxon>
        <taxon>Fungi</taxon>
        <taxon>Dikarya</taxon>
        <taxon>Basidiomycota</taxon>
        <taxon>Agaricomycotina</taxon>
        <taxon>Agaricomycetes</taxon>
        <taxon>Agaricomycetidae</taxon>
        <taxon>Agaricales</taxon>
        <taxon>Agaricineae</taxon>
        <taxon>Bolbitiaceae</taxon>
        <taxon>Cyclocybe</taxon>
    </lineage>
</organism>
<sequence>MSSFDYSTYFEPELNMFFDEDKFCHIPPTYPFDELDSPLVHNDASLSPQSTSSQISNSSMIHYDIDLPSTPSDEDTASNDQEVLAKTYASSWTSFKTKVDPRILQTSSALKDMQQVAPKKIVKDAAAPSSRPPSLYSPSSDQEDSDSDESFHPIAGSRKRQRPNRVLLDRWSDITDSPSASPKPSLSSRAPKRPRMSPPSRNTQSTGDISSQIKDVVRNNAIEKTNFQCPECSWKQTNRRLPDFKRHLKTHIRPSANNHDQGFWCRGVPLDQSAGFLIPPDAKPYTFKGEKWIGGCMRSFSRGDALKRHLDNPNMACISGHL</sequence>
<dbReference type="OrthoDB" id="8922241at2759"/>
<proteinExistence type="predicted"/>
<name>A0A8S0XNU9_CYCAE</name>
<evidence type="ECO:0008006" key="4">
    <source>
        <dbReference type="Google" id="ProtNLM"/>
    </source>
</evidence>
<feature type="compositionally biased region" description="Low complexity" evidence="1">
    <location>
        <begin position="128"/>
        <end position="140"/>
    </location>
</feature>